<sequence>MKSKRVNENNIAMKHHPTLDLYNKLARSYDKRNELMERWISKSRPILSVIKGDILEVGIGTGNNLMYYNPEANIVAFDWSSEMVSQAHLKIKKYRLNNIKEIIIGDIQKLSDYFDPNSFDYIISSCVFCSVPDPILGLKEVFKVLRPSGKLIQIEHGLSEIGLVNALLIFLDPITSKKFGFHLKRNHLKNLQIAGFKITHQRKIDPMGIFRLLVSKKLIN</sequence>
<dbReference type="EMBL" id="LAZR01005425">
    <property type="protein sequence ID" value="KKN00041.1"/>
    <property type="molecule type" value="Genomic_DNA"/>
</dbReference>
<dbReference type="Gene3D" id="3.40.50.150">
    <property type="entry name" value="Vaccinia Virus protein VP39"/>
    <property type="match status" value="1"/>
</dbReference>
<protein>
    <recommendedName>
        <fullName evidence="1">Methyltransferase type 11 domain-containing protein</fullName>
    </recommendedName>
</protein>
<dbReference type="PANTHER" id="PTHR45036">
    <property type="entry name" value="METHYLTRANSFERASE LIKE 7B"/>
    <property type="match status" value="1"/>
</dbReference>
<evidence type="ECO:0000313" key="2">
    <source>
        <dbReference type="EMBL" id="KKN00041.1"/>
    </source>
</evidence>
<reference evidence="2" key="1">
    <citation type="journal article" date="2015" name="Nature">
        <title>Complex archaea that bridge the gap between prokaryotes and eukaryotes.</title>
        <authorList>
            <person name="Spang A."/>
            <person name="Saw J.H."/>
            <person name="Jorgensen S.L."/>
            <person name="Zaremba-Niedzwiedzka K."/>
            <person name="Martijn J."/>
            <person name="Lind A.E."/>
            <person name="van Eijk R."/>
            <person name="Schleper C."/>
            <person name="Guy L."/>
            <person name="Ettema T.J."/>
        </authorList>
    </citation>
    <scope>NUCLEOTIDE SEQUENCE</scope>
</reference>
<evidence type="ECO:0000259" key="1">
    <source>
        <dbReference type="Pfam" id="PF08241"/>
    </source>
</evidence>
<dbReference type="SUPFAM" id="SSF53335">
    <property type="entry name" value="S-adenosyl-L-methionine-dependent methyltransferases"/>
    <property type="match status" value="1"/>
</dbReference>
<proteinExistence type="predicted"/>
<dbReference type="PANTHER" id="PTHR45036:SF1">
    <property type="entry name" value="METHYLTRANSFERASE LIKE 7A"/>
    <property type="match status" value="1"/>
</dbReference>
<gene>
    <name evidence="2" type="ORF">LCGC14_1141750</name>
</gene>
<name>A0A0F9PG70_9ZZZZ</name>
<comment type="caution">
    <text evidence="2">The sequence shown here is derived from an EMBL/GenBank/DDBJ whole genome shotgun (WGS) entry which is preliminary data.</text>
</comment>
<dbReference type="InterPro" id="IPR029063">
    <property type="entry name" value="SAM-dependent_MTases_sf"/>
</dbReference>
<dbReference type="Pfam" id="PF08241">
    <property type="entry name" value="Methyltransf_11"/>
    <property type="match status" value="1"/>
</dbReference>
<feature type="domain" description="Methyltransferase type 11" evidence="1">
    <location>
        <begin position="55"/>
        <end position="152"/>
    </location>
</feature>
<dbReference type="AlphaFoldDB" id="A0A0F9PG70"/>
<accession>A0A0F9PG70</accession>
<organism evidence="2">
    <name type="scientific">marine sediment metagenome</name>
    <dbReference type="NCBI Taxonomy" id="412755"/>
    <lineage>
        <taxon>unclassified sequences</taxon>
        <taxon>metagenomes</taxon>
        <taxon>ecological metagenomes</taxon>
    </lineage>
</organism>
<dbReference type="InterPro" id="IPR052356">
    <property type="entry name" value="Thiol_S-MT"/>
</dbReference>
<dbReference type="InterPro" id="IPR013216">
    <property type="entry name" value="Methyltransf_11"/>
</dbReference>
<dbReference type="GO" id="GO:0008757">
    <property type="term" value="F:S-adenosylmethionine-dependent methyltransferase activity"/>
    <property type="evidence" value="ECO:0007669"/>
    <property type="project" value="InterPro"/>
</dbReference>
<dbReference type="CDD" id="cd02440">
    <property type="entry name" value="AdoMet_MTases"/>
    <property type="match status" value="1"/>
</dbReference>